<evidence type="ECO:0000313" key="8">
    <source>
        <dbReference type="EMBL" id="TWV32533.1"/>
    </source>
</evidence>
<feature type="compositionally biased region" description="Low complexity" evidence="7">
    <location>
        <begin position="72"/>
        <end position="88"/>
    </location>
</feature>
<comment type="similarity">
    <text evidence="2">Belongs to the SsgA family.</text>
</comment>
<evidence type="ECO:0000313" key="9">
    <source>
        <dbReference type="Proteomes" id="UP000320481"/>
    </source>
</evidence>
<gene>
    <name evidence="8" type="ORF">FRZ03_33090</name>
</gene>
<feature type="compositionally biased region" description="Low complexity" evidence="7">
    <location>
        <begin position="11"/>
        <end position="36"/>
    </location>
</feature>
<keyword evidence="5" id="KW-0717">Septation</keyword>
<keyword evidence="9" id="KW-1185">Reference proteome</keyword>
<dbReference type="GO" id="GO:0000917">
    <property type="term" value="P:division septum assembly"/>
    <property type="evidence" value="ECO:0007669"/>
    <property type="project" value="UniProtKB-KW"/>
</dbReference>
<comment type="caution">
    <text evidence="8">The sequence shown here is derived from an EMBL/GenBank/DDBJ whole genome shotgun (WGS) entry which is preliminary data.</text>
</comment>
<evidence type="ECO:0000256" key="7">
    <source>
        <dbReference type="SAM" id="MobiDB-lite"/>
    </source>
</evidence>
<feature type="region of interest" description="Disordered" evidence="7">
    <location>
        <begin position="1"/>
        <end position="89"/>
    </location>
</feature>
<evidence type="ECO:0000256" key="6">
    <source>
        <dbReference type="ARBA" id="ARBA00023306"/>
    </source>
</evidence>
<dbReference type="InterPro" id="IPR006776">
    <property type="entry name" value="SsgB"/>
</dbReference>
<dbReference type="Gene3D" id="2.30.31.20">
    <property type="entry name" value="Sporulation-specific cell division protein SsgB"/>
    <property type="match status" value="1"/>
</dbReference>
<protein>
    <submittedName>
        <fullName evidence="8">SsgA family sporulation/cell division regulator</fullName>
    </submittedName>
</protein>
<evidence type="ECO:0000256" key="2">
    <source>
        <dbReference type="ARBA" id="ARBA00009323"/>
    </source>
</evidence>
<proteinExistence type="inferred from homology"/>
<evidence type="ECO:0000256" key="5">
    <source>
        <dbReference type="ARBA" id="ARBA00023210"/>
    </source>
</evidence>
<comment type="subcellular location">
    <subcellularLocation>
        <location evidence="1">Cell septum</location>
    </subcellularLocation>
</comment>
<dbReference type="AlphaFoldDB" id="A0A5C6IVB5"/>
<name>A0A5C6IVB5_9ACTN</name>
<evidence type="ECO:0000256" key="3">
    <source>
        <dbReference type="ARBA" id="ARBA00022618"/>
    </source>
</evidence>
<dbReference type="GO" id="GO:0030428">
    <property type="term" value="C:cell septum"/>
    <property type="evidence" value="ECO:0007669"/>
    <property type="project" value="UniProtKB-SubCell"/>
</dbReference>
<organism evidence="8 9">
    <name type="scientific">Streptomyces misionensis</name>
    <dbReference type="NCBI Taxonomy" id="67331"/>
    <lineage>
        <taxon>Bacteria</taxon>
        <taxon>Bacillati</taxon>
        <taxon>Actinomycetota</taxon>
        <taxon>Actinomycetes</taxon>
        <taxon>Kitasatosporales</taxon>
        <taxon>Streptomycetaceae</taxon>
        <taxon>Streptomyces</taxon>
    </lineage>
</organism>
<dbReference type="GO" id="GO:0030435">
    <property type="term" value="P:sporulation resulting in formation of a cellular spore"/>
    <property type="evidence" value="ECO:0007669"/>
    <property type="project" value="UniProtKB-KW"/>
</dbReference>
<dbReference type="InterPro" id="IPR038658">
    <property type="entry name" value="SsgB_sf"/>
</dbReference>
<keyword evidence="3 8" id="KW-0132">Cell division</keyword>
<dbReference type="Pfam" id="PF04686">
    <property type="entry name" value="SsgA"/>
    <property type="match status" value="1"/>
</dbReference>
<keyword evidence="6" id="KW-0131">Cell cycle</keyword>
<evidence type="ECO:0000256" key="1">
    <source>
        <dbReference type="ARBA" id="ARBA00004431"/>
    </source>
</evidence>
<sequence length="234" mass="24410">MSRPSPPPPGRATTTPTSAGSGSSTSSAGPANTDTPTSPPSPTVPRTAERPAARVRQGFRTAGAASRPFQGTAAAVTPAAVPAPSSVTRATERGRAMITCVDHMLGMELVSPLGPRLPVPTHLLYRAQDPLLVEFLFQDPVQGPIAWVISRELLARGTLASSGEGDIRVWPTGTGAQALLHILLAPPGGFAHLVAPLPALGRWLLRTYQLVPATRETEALDLDGRLGRFLDGLS</sequence>
<evidence type="ECO:0000256" key="4">
    <source>
        <dbReference type="ARBA" id="ARBA00022969"/>
    </source>
</evidence>
<reference evidence="8" key="1">
    <citation type="journal article" date="2019" name="Microbiol. Resour. Announc.">
        <title>Draft Genomic Sequences of Streptomyces misionensis and Streptomyces albidoflavus, bacteria applied for phytopathogen biocontrol.</title>
        <authorList>
            <person name="Pylro V."/>
            <person name="Dias A."/>
            <person name="Andreote F."/>
            <person name="Varani A."/>
            <person name="Andreote C."/>
            <person name="Bernardo E."/>
            <person name="Martins T."/>
        </authorList>
    </citation>
    <scope>NUCLEOTIDE SEQUENCE [LARGE SCALE GENOMIC DNA]</scope>
    <source>
        <strain evidence="8">66</strain>
    </source>
</reference>
<accession>A0A5C6IVB5</accession>
<dbReference type="EMBL" id="VOGW01000187">
    <property type="protein sequence ID" value="TWV32533.1"/>
    <property type="molecule type" value="Genomic_DNA"/>
</dbReference>
<dbReference type="Proteomes" id="UP000320481">
    <property type="component" value="Unassembled WGS sequence"/>
</dbReference>
<feature type="compositionally biased region" description="Pro residues" evidence="7">
    <location>
        <begin position="1"/>
        <end position="10"/>
    </location>
</feature>
<keyword evidence="4" id="KW-0749">Sporulation</keyword>